<organism evidence="2">
    <name type="scientific">Phaffia rhodozyma</name>
    <name type="common">Yeast</name>
    <name type="synonym">Xanthophyllomyces dendrorhous</name>
    <dbReference type="NCBI Taxonomy" id="264483"/>
    <lineage>
        <taxon>Eukaryota</taxon>
        <taxon>Fungi</taxon>
        <taxon>Dikarya</taxon>
        <taxon>Basidiomycota</taxon>
        <taxon>Agaricomycotina</taxon>
        <taxon>Tremellomycetes</taxon>
        <taxon>Cystofilobasidiales</taxon>
        <taxon>Mrakiaceae</taxon>
        <taxon>Phaffia</taxon>
    </lineage>
</organism>
<feature type="compositionally biased region" description="Basic and acidic residues" evidence="1">
    <location>
        <begin position="8"/>
        <end position="25"/>
    </location>
</feature>
<sequence>MSNAAPHSHLEDHPSTIKRRVDFGARPRKLLTKRSFKTSISDNNENESLSSSSGGAVWAKGRKCMKRSEGSTANRICKSLQTHSSSPPLSTANNNLSRRSEHYDFQLNHDSDHDFDGCSSSSTKGHPIRPNFFLHRSSSTPLLSLSTASLQTLNERVATQETMFLNSFLTLQPMSLERSNKPTLFPSDRSPRVEKDTVPTAPGTANSTASFFSTSTESSTVLTPSDYLFSFQQTTNLSGACSDIDKSDVMDLDLDLPNLSVSSSSTHSSSWAELEGGTEPTEPDEEDEDDLIVLDESFGLEGCFGKVELMDELSMMMKRAHLPKPSFSDEDLDPGELFD</sequence>
<feature type="compositionally biased region" description="Low complexity" evidence="1">
    <location>
        <begin position="260"/>
        <end position="280"/>
    </location>
</feature>
<feature type="compositionally biased region" description="Basic residues" evidence="1">
    <location>
        <begin position="26"/>
        <end position="36"/>
    </location>
</feature>
<evidence type="ECO:0000256" key="1">
    <source>
        <dbReference type="SAM" id="MobiDB-lite"/>
    </source>
</evidence>
<feature type="region of interest" description="Disordered" evidence="1">
    <location>
        <begin position="260"/>
        <end position="288"/>
    </location>
</feature>
<proteinExistence type="predicted"/>
<feature type="compositionally biased region" description="Low complexity" evidence="1">
    <location>
        <begin position="39"/>
        <end position="53"/>
    </location>
</feature>
<name>A0A0F7SHK4_PHARH</name>
<dbReference type="AlphaFoldDB" id="A0A0F7SHK4"/>
<dbReference type="EMBL" id="LN483167">
    <property type="protein sequence ID" value="CDZ97198.1"/>
    <property type="molecule type" value="Genomic_DNA"/>
</dbReference>
<accession>A0A0F7SHK4</accession>
<feature type="region of interest" description="Disordered" evidence="1">
    <location>
        <begin position="1"/>
        <end position="56"/>
    </location>
</feature>
<protein>
    <submittedName>
        <fullName evidence="2">Uncharacterized protein</fullName>
    </submittedName>
</protein>
<feature type="region of interest" description="Disordered" evidence="1">
    <location>
        <begin position="182"/>
        <end position="213"/>
    </location>
</feature>
<evidence type="ECO:0000313" key="2">
    <source>
        <dbReference type="EMBL" id="CDZ97198.1"/>
    </source>
</evidence>
<reference evidence="2" key="1">
    <citation type="submission" date="2014-08" db="EMBL/GenBank/DDBJ databases">
        <authorList>
            <person name="Sharma Rahul"/>
            <person name="Thines Marco"/>
        </authorList>
    </citation>
    <scope>NUCLEOTIDE SEQUENCE</scope>
</reference>
<feature type="compositionally biased region" description="Low complexity" evidence="1">
    <location>
        <begin position="204"/>
        <end position="213"/>
    </location>
</feature>